<protein>
    <submittedName>
        <fullName evidence="2">Uncharacterized protein</fullName>
    </submittedName>
</protein>
<reference evidence="2" key="2">
    <citation type="journal article" date="2015" name="Fish Shellfish Immunol.">
        <title>Early steps in the European eel (Anguilla anguilla)-Vibrio vulnificus interaction in the gills: Role of the RtxA13 toxin.</title>
        <authorList>
            <person name="Callol A."/>
            <person name="Pajuelo D."/>
            <person name="Ebbesson L."/>
            <person name="Teles M."/>
            <person name="MacKenzie S."/>
            <person name="Amaro C."/>
        </authorList>
    </citation>
    <scope>NUCLEOTIDE SEQUENCE</scope>
</reference>
<keyword evidence="1" id="KW-0472">Membrane</keyword>
<feature type="transmembrane region" description="Helical" evidence="1">
    <location>
        <begin position="6"/>
        <end position="24"/>
    </location>
</feature>
<keyword evidence="1" id="KW-0812">Transmembrane</keyword>
<dbReference type="EMBL" id="GBXM01036528">
    <property type="protein sequence ID" value="JAH72049.1"/>
    <property type="molecule type" value="Transcribed_RNA"/>
</dbReference>
<accession>A0A0E9V1N7</accession>
<evidence type="ECO:0000313" key="2">
    <source>
        <dbReference type="EMBL" id="JAH72049.1"/>
    </source>
</evidence>
<name>A0A0E9V1N7_ANGAN</name>
<sequence length="32" mass="3425">MQYRDGAVGGVAILLISLTVGSLFSRRTVQCL</sequence>
<evidence type="ECO:0000256" key="1">
    <source>
        <dbReference type="SAM" id="Phobius"/>
    </source>
</evidence>
<reference evidence="2" key="1">
    <citation type="submission" date="2014-11" db="EMBL/GenBank/DDBJ databases">
        <authorList>
            <person name="Amaro Gonzalez C."/>
        </authorList>
    </citation>
    <scope>NUCLEOTIDE SEQUENCE</scope>
</reference>
<keyword evidence="1" id="KW-1133">Transmembrane helix</keyword>
<organism evidence="2">
    <name type="scientific">Anguilla anguilla</name>
    <name type="common">European freshwater eel</name>
    <name type="synonym">Muraena anguilla</name>
    <dbReference type="NCBI Taxonomy" id="7936"/>
    <lineage>
        <taxon>Eukaryota</taxon>
        <taxon>Metazoa</taxon>
        <taxon>Chordata</taxon>
        <taxon>Craniata</taxon>
        <taxon>Vertebrata</taxon>
        <taxon>Euteleostomi</taxon>
        <taxon>Actinopterygii</taxon>
        <taxon>Neopterygii</taxon>
        <taxon>Teleostei</taxon>
        <taxon>Anguilliformes</taxon>
        <taxon>Anguillidae</taxon>
        <taxon>Anguilla</taxon>
    </lineage>
</organism>
<dbReference type="AlphaFoldDB" id="A0A0E9V1N7"/>
<proteinExistence type="predicted"/>